<protein>
    <submittedName>
        <fullName evidence="1">Uncharacterized protein</fullName>
    </submittedName>
</protein>
<organism evidence="1">
    <name type="scientific">Rhizophora mucronata</name>
    <name type="common">Asiatic mangrove</name>
    <dbReference type="NCBI Taxonomy" id="61149"/>
    <lineage>
        <taxon>Eukaryota</taxon>
        <taxon>Viridiplantae</taxon>
        <taxon>Streptophyta</taxon>
        <taxon>Embryophyta</taxon>
        <taxon>Tracheophyta</taxon>
        <taxon>Spermatophyta</taxon>
        <taxon>Magnoliopsida</taxon>
        <taxon>eudicotyledons</taxon>
        <taxon>Gunneridae</taxon>
        <taxon>Pentapetalae</taxon>
        <taxon>rosids</taxon>
        <taxon>fabids</taxon>
        <taxon>Malpighiales</taxon>
        <taxon>Rhizophoraceae</taxon>
        <taxon>Rhizophora</taxon>
    </lineage>
</organism>
<proteinExistence type="predicted"/>
<evidence type="ECO:0000313" key="1">
    <source>
        <dbReference type="EMBL" id="MBX40651.1"/>
    </source>
</evidence>
<dbReference type="AlphaFoldDB" id="A0A2P2NDU2"/>
<sequence length="32" mass="3663">MGSVSESESPRQGPYQEPQNKSCLAWKMGYWT</sequence>
<name>A0A2P2NDU2_RHIMU</name>
<accession>A0A2P2NDU2</accession>
<reference evidence="1" key="1">
    <citation type="submission" date="2018-02" db="EMBL/GenBank/DDBJ databases">
        <title>Rhizophora mucronata_Transcriptome.</title>
        <authorList>
            <person name="Meera S.P."/>
            <person name="Sreeshan A."/>
            <person name="Augustine A."/>
        </authorList>
    </citation>
    <scope>NUCLEOTIDE SEQUENCE</scope>
    <source>
        <tissue evidence="1">Leaf</tissue>
    </source>
</reference>
<dbReference type="EMBL" id="GGEC01060167">
    <property type="protein sequence ID" value="MBX40651.1"/>
    <property type="molecule type" value="Transcribed_RNA"/>
</dbReference>